<protein>
    <submittedName>
        <fullName evidence="1">Uncharacterized protein</fullName>
    </submittedName>
</protein>
<dbReference type="EMBL" id="JAYMYR010000007">
    <property type="protein sequence ID" value="KAK7353353.1"/>
    <property type="molecule type" value="Genomic_DNA"/>
</dbReference>
<dbReference type="AlphaFoldDB" id="A0AAN9MJR7"/>
<accession>A0AAN9MJR7</accession>
<evidence type="ECO:0000313" key="2">
    <source>
        <dbReference type="Proteomes" id="UP001374584"/>
    </source>
</evidence>
<organism evidence="1 2">
    <name type="scientific">Phaseolus coccineus</name>
    <name type="common">Scarlet runner bean</name>
    <name type="synonym">Phaseolus multiflorus</name>
    <dbReference type="NCBI Taxonomy" id="3886"/>
    <lineage>
        <taxon>Eukaryota</taxon>
        <taxon>Viridiplantae</taxon>
        <taxon>Streptophyta</taxon>
        <taxon>Embryophyta</taxon>
        <taxon>Tracheophyta</taxon>
        <taxon>Spermatophyta</taxon>
        <taxon>Magnoliopsida</taxon>
        <taxon>eudicotyledons</taxon>
        <taxon>Gunneridae</taxon>
        <taxon>Pentapetalae</taxon>
        <taxon>rosids</taxon>
        <taxon>fabids</taxon>
        <taxon>Fabales</taxon>
        <taxon>Fabaceae</taxon>
        <taxon>Papilionoideae</taxon>
        <taxon>50 kb inversion clade</taxon>
        <taxon>NPAAA clade</taxon>
        <taxon>indigoferoid/millettioid clade</taxon>
        <taxon>Phaseoleae</taxon>
        <taxon>Phaseolus</taxon>
    </lineage>
</organism>
<keyword evidence="2" id="KW-1185">Reference proteome</keyword>
<gene>
    <name evidence="1" type="ORF">VNO80_18799</name>
</gene>
<proteinExistence type="predicted"/>
<sequence length="71" mass="7763">MTSNFGSPNNLYPSMLPLSPPPTSPSVAIDAFMGALTTGVLKDVRIHPRPKLLILDHIQRDLKKLALVFPI</sequence>
<name>A0AAN9MJR7_PHACN</name>
<dbReference type="Proteomes" id="UP001374584">
    <property type="component" value="Unassembled WGS sequence"/>
</dbReference>
<evidence type="ECO:0000313" key="1">
    <source>
        <dbReference type="EMBL" id="KAK7353353.1"/>
    </source>
</evidence>
<reference evidence="1 2" key="1">
    <citation type="submission" date="2024-01" db="EMBL/GenBank/DDBJ databases">
        <title>The genomes of 5 underutilized Papilionoideae crops provide insights into root nodulation and disease resistanc.</title>
        <authorList>
            <person name="Jiang F."/>
        </authorList>
    </citation>
    <scope>NUCLEOTIDE SEQUENCE [LARGE SCALE GENOMIC DNA]</scope>
    <source>
        <strain evidence="1">JINMINGXINNONG_FW02</strain>
        <tissue evidence="1">Leaves</tissue>
    </source>
</reference>
<comment type="caution">
    <text evidence="1">The sequence shown here is derived from an EMBL/GenBank/DDBJ whole genome shotgun (WGS) entry which is preliminary data.</text>
</comment>